<reference evidence="1 2" key="1">
    <citation type="submission" date="2014-09" db="EMBL/GenBank/DDBJ databases">
        <title>Genome sequence of Sinomonas sp. MUSC 117.</title>
        <authorList>
            <person name="Lee L.-H."/>
        </authorList>
    </citation>
    <scope>NUCLEOTIDE SEQUENCE [LARGE SCALE GENOMIC DNA]</scope>
    <source>
        <strain evidence="1 2">MUSC 117</strain>
    </source>
</reference>
<sequence length="146" mass="17272">MSDMFLDKFRALVPKYLGDPWKPSDGISEDELDEALEEHAFTVPLVLREFYLALGNSELMEAYHYFWDPEELEIDEEGFLMFLEDEDEQFTWGLRSGDLRVPDPIVYRKNNARGEWVSEDGTFSEFTFDMFEWVFSTAEDDEEEHV</sequence>
<dbReference type="OrthoDB" id="4963868at2"/>
<proteinExistence type="predicted"/>
<name>A0A0B2APQ0_9MICC</name>
<dbReference type="AlphaFoldDB" id="A0A0B2APQ0"/>
<dbReference type="InterPro" id="IPR037883">
    <property type="entry name" value="Knr4/Smi1-like_sf"/>
</dbReference>
<dbReference type="SUPFAM" id="SSF160631">
    <property type="entry name" value="SMI1/KNR4-like"/>
    <property type="match status" value="1"/>
</dbReference>
<evidence type="ECO:0000313" key="2">
    <source>
        <dbReference type="Proteomes" id="UP000030982"/>
    </source>
</evidence>
<dbReference type="Proteomes" id="UP000030982">
    <property type="component" value="Unassembled WGS sequence"/>
</dbReference>
<dbReference type="EMBL" id="JTDL01000002">
    <property type="protein sequence ID" value="KHL05628.1"/>
    <property type="molecule type" value="Genomic_DNA"/>
</dbReference>
<organism evidence="1 2">
    <name type="scientific">Sinomonas humi</name>
    <dbReference type="NCBI Taxonomy" id="1338436"/>
    <lineage>
        <taxon>Bacteria</taxon>
        <taxon>Bacillati</taxon>
        <taxon>Actinomycetota</taxon>
        <taxon>Actinomycetes</taxon>
        <taxon>Micrococcales</taxon>
        <taxon>Micrococcaceae</taxon>
        <taxon>Sinomonas</taxon>
    </lineage>
</organism>
<accession>A0A0B2APQ0</accession>
<dbReference type="RefSeq" id="WP_043119231.1">
    <property type="nucleotide sequence ID" value="NZ_JTDL01000002.1"/>
</dbReference>
<gene>
    <name evidence="1" type="ORF">LK10_00265</name>
</gene>
<dbReference type="STRING" id="1338436.LK10_00265"/>
<comment type="caution">
    <text evidence="1">The sequence shown here is derived from an EMBL/GenBank/DDBJ whole genome shotgun (WGS) entry which is preliminary data.</text>
</comment>
<evidence type="ECO:0000313" key="1">
    <source>
        <dbReference type="EMBL" id="KHL05628.1"/>
    </source>
</evidence>
<keyword evidence="2" id="KW-1185">Reference proteome</keyword>
<protein>
    <recommendedName>
        <fullName evidence="3">Knr4/Smi1-like domain-containing protein</fullName>
    </recommendedName>
</protein>
<evidence type="ECO:0008006" key="3">
    <source>
        <dbReference type="Google" id="ProtNLM"/>
    </source>
</evidence>